<dbReference type="EMBL" id="AP018738">
    <property type="protein sequence ID" value="BBE51161.1"/>
    <property type="molecule type" value="Genomic_DNA"/>
</dbReference>
<proteinExistence type="predicted"/>
<name>A0A2Z6GC18_9PROT</name>
<dbReference type="Proteomes" id="UP000033070">
    <property type="component" value="Chromosome"/>
</dbReference>
<keyword evidence="2" id="KW-1185">Reference proteome</keyword>
<reference evidence="1 2" key="1">
    <citation type="submission" date="2018-06" db="EMBL/GenBank/DDBJ databases">
        <title>OYT1 Genome Sequencing.</title>
        <authorList>
            <person name="Kato S."/>
            <person name="Itoh T."/>
            <person name="Ohkuma M."/>
        </authorList>
    </citation>
    <scope>NUCLEOTIDE SEQUENCE [LARGE SCALE GENOMIC DNA]</scope>
    <source>
        <strain evidence="1 2">OYT1</strain>
    </source>
</reference>
<dbReference type="KEGG" id="fam:OYT1_ch1614"/>
<dbReference type="GO" id="GO:0003677">
    <property type="term" value="F:DNA binding"/>
    <property type="evidence" value="ECO:0007669"/>
    <property type="project" value="InterPro"/>
</dbReference>
<dbReference type="OrthoDB" id="6688863at2"/>
<dbReference type="STRING" id="1188319.OYT1_02464"/>
<dbReference type="InterPro" id="IPR009679">
    <property type="entry name" value="Phage_186_CII-like"/>
</dbReference>
<dbReference type="AlphaFoldDB" id="A0A2Z6GC18"/>
<evidence type="ECO:0000313" key="1">
    <source>
        <dbReference type="EMBL" id="BBE51161.1"/>
    </source>
</evidence>
<sequence>MDALDLAIHGTAHEANGGLPALARQMGVGEQVLRNKVCPTSDTHKLNLREALAMMLLTHDTRILECLARELDCTVQPNRFPGARGIVDAVLHSDVEHGDVARSVMSAISDGKLTEAERAECQAQIAEAIQSLQAVADVVHRSPIMLRTAP</sequence>
<accession>A0A2Z6GC18</accession>
<dbReference type="RefSeq" id="WP_062627565.1">
    <property type="nucleotide sequence ID" value="NZ_AP018738.1"/>
</dbReference>
<protein>
    <submittedName>
        <fullName evidence="1">Phage regulatory protein CII</fullName>
    </submittedName>
</protein>
<organism evidence="1 2">
    <name type="scientific">Ferriphaselus amnicola</name>
    <dbReference type="NCBI Taxonomy" id="1188319"/>
    <lineage>
        <taxon>Bacteria</taxon>
        <taxon>Pseudomonadati</taxon>
        <taxon>Pseudomonadota</taxon>
        <taxon>Betaproteobacteria</taxon>
        <taxon>Nitrosomonadales</taxon>
        <taxon>Gallionellaceae</taxon>
        <taxon>Ferriphaselus</taxon>
    </lineage>
</organism>
<gene>
    <name evidence="1" type="ORF">OYT1_ch1614</name>
</gene>
<dbReference type="Pfam" id="PF06892">
    <property type="entry name" value="Phage_CP76"/>
    <property type="match status" value="1"/>
</dbReference>
<evidence type="ECO:0000313" key="2">
    <source>
        <dbReference type="Proteomes" id="UP000033070"/>
    </source>
</evidence>